<keyword evidence="5" id="KW-1185">Reference proteome</keyword>
<keyword evidence="2" id="KW-1133">Transmembrane helix</keyword>
<dbReference type="EMBL" id="JAATEL010000018">
    <property type="protein sequence ID" value="NJP16065.1"/>
    <property type="molecule type" value="Genomic_DNA"/>
</dbReference>
<dbReference type="RefSeq" id="WP_125498966.1">
    <property type="nucleotide sequence ID" value="NZ_BMVZ01000005.1"/>
</dbReference>
<feature type="transmembrane region" description="Helical" evidence="2">
    <location>
        <begin position="36"/>
        <end position="57"/>
    </location>
</feature>
<dbReference type="Gene3D" id="3.40.50.1820">
    <property type="entry name" value="alpha/beta hydrolase"/>
    <property type="match status" value="1"/>
</dbReference>
<accession>A0ABX0YYA7</accession>
<feature type="region of interest" description="Disordered" evidence="1">
    <location>
        <begin position="1"/>
        <end position="27"/>
    </location>
</feature>
<evidence type="ECO:0000259" key="3">
    <source>
        <dbReference type="Pfam" id="PF06259"/>
    </source>
</evidence>
<comment type="caution">
    <text evidence="4">The sequence shown here is derived from an EMBL/GenBank/DDBJ whole genome shotgun (WGS) entry which is preliminary data.</text>
</comment>
<proteinExistence type="predicted"/>
<gene>
    <name evidence="4" type="ORF">HCJ95_17685</name>
</gene>
<sequence>MDEERTGRAVADAKTRTGGATGDAGTRRAGRRGARWWRALLAALVATAVVVPLSAAARPEVPAPAPAAVAAPSRTTLDAAYAAHRADAARAARWAAAHGDARRAEAERRLAAPGRRLLAFDGRGPGLVTEVFGDLTRADRVAVLVPGSDTSLDTYDRFHADAQALSAQLARRAPGRTAVVAWLGYRTPGTVSTTVLTTSRADQAAPRLRRTVHELRDLLGRTARITLVCHSYGSVVCGRSADRLPVDDIVLLGSPGTGAGSVAGLHTPARVWAGRTADDWVAHVPHVRAALFGTTVGFGTDPMDPAFGARTFPAGAGGHSSYFAPGSACLTHLARIVLGTEFTVDGGAR</sequence>
<dbReference type="SUPFAM" id="SSF53474">
    <property type="entry name" value="alpha/beta-Hydrolases"/>
    <property type="match status" value="1"/>
</dbReference>
<keyword evidence="2" id="KW-0812">Transmembrane</keyword>
<dbReference type="Proteomes" id="UP000635996">
    <property type="component" value="Unassembled WGS sequence"/>
</dbReference>
<keyword evidence="2" id="KW-0472">Membrane</keyword>
<feature type="compositionally biased region" description="Basic and acidic residues" evidence="1">
    <location>
        <begin position="1"/>
        <end position="15"/>
    </location>
</feature>
<dbReference type="Pfam" id="PF06259">
    <property type="entry name" value="Abhydrolase_8"/>
    <property type="match status" value="1"/>
</dbReference>
<name>A0ABX0YYA7_STRTL</name>
<dbReference type="InterPro" id="IPR029058">
    <property type="entry name" value="AB_hydrolase_fold"/>
</dbReference>
<dbReference type="InterPro" id="IPR010427">
    <property type="entry name" value="DUF1023"/>
</dbReference>
<organism evidence="4 5">
    <name type="scientific">Streptomyces thermoviolaceus subsp. thermoviolaceus</name>
    <dbReference type="NCBI Taxonomy" id="66860"/>
    <lineage>
        <taxon>Bacteria</taxon>
        <taxon>Bacillati</taxon>
        <taxon>Actinomycetota</taxon>
        <taxon>Actinomycetes</taxon>
        <taxon>Kitasatosporales</taxon>
        <taxon>Streptomycetaceae</taxon>
        <taxon>Streptomyces</taxon>
    </lineage>
</organism>
<feature type="domain" description="DUF1023" evidence="3">
    <location>
        <begin position="121"/>
        <end position="288"/>
    </location>
</feature>
<evidence type="ECO:0000313" key="5">
    <source>
        <dbReference type="Proteomes" id="UP000635996"/>
    </source>
</evidence>
<evidence type="ECO:0000313" key="4">
    <source>
        <dbReference type="EMBL" id="NJP16065.1"/>
    </source>
</evidence>
<reference evidence="4 5" key="1">
    <citation type="submission" date="2020-03" db="EMBL/GenBank/DDBJ databases">
        <title>WGS of actinomycetes isolated from Thailand.</title>
        <authorList>
            <person name="Thawai C."/>
        </authorList>
    </citation>
    <scope>NUCLEOTIDE SEQUENCE [LARGE SCALE GENOMIC DNA]</scope>
    <source>
        <strain evidence="4 5">NBRC 13905</strain>
    </source>
</reference>
<protein>
    <recommendedName>
        <fullName evidence="3">DUF1023 domain-containing protein</fullName>
    </recommendedName>
</protein>
<evidence type="ECO:0000256" key="2">
    <source>
        <dbReference type="SAM" id="Phobius"/>
    </source>
</evidence>
<evidence type="ECO:0000256" key="1">
    <source>
        <dbReference type="SAM" id="MobiDB-lite"/>
    </source>
</evidence>